<dbReference type="SUPFAM" id="SSF109854">
    <property type="entry name" value="DinB/YfiT-like putative metalloenzymes"/>
    <property type="match status" value="1"/>
</dbReference>
<dbReference type="Proteomes" id="UP000756387">
    <property type="component" value="Unassembled WGS sequence"/>
</dbReference>
<organism evidence="3 4">
    <name type="scientific">Nocardioides malaquae</name>
    <dbReference type="NCBI Taxonomy" id="2773426"/>
    <lineage>
        <taxon>Bacteria</taxon>
        <taxon>Bacillati</taxon>
        <taxon>Actinomycetota</taxon>
        <taxon>Actinomycetes</taxon>
        <taxon>Propionibacteriales</taxon>
        <taxon>Nocardioidaceae</taxon>
        <taxon>Nocardioides</taxon>
    </lineage>
</organism>
<keyword evidence="4" id="KW-1185">Reference proteome</keyword>
<proteinExistence type="predicted"/>
<dbReference type="GO" id="GO:0016853">
    <property type="term" value="F:isomerase activity"/>
    <property type="evidence" value="ECO:0007669"/>
    <property type="project" value="UniProtKB-KW"/>
</dbReference>
<dbReference type="InterPro" id="IPR010872">
    <property type="entry name" value="MDMPI_C-term_domain"/>
</dbReference>
<evidence type="ECO:0000313" key="3">
    <source>
        <dbReference type="EMBL" id="MBE7325808.1"/>
    </source>
</evidence>
<dbReference type="InterPro" id="IPR024344">
    <property type="entry name" value="MDMPI_metal-binding"/>
</dbReference>
<evidence type="ECO:0000259" key="2">
    <source>
        <dbReference type="Pfam" id="PF11716"/>
    </source>
</evidence>
<sequence>MTDLTPYVDLWWSSIDDFTRLLEELPEEEWATPTDLPGWDVRAVVAHTAHLEHLLAGGAHDDVQLDEVPHARGFMGQFTEQGVVGRADRSRDDLLNEIRESATATHTAILADAAPVADAPAREPFGSIGWSNHTLWRNRPLDLWMHEQDVRRAVRRPGGMDSPGARHTVDYLSESLGLVLAKRAKAPAGTTLRLEVAGHAPRAWRVTDAGRGEELTEVPDSADVVLRLDREAFTLLAGGRRGPDRVSVDAEGDAELVSRIVAGMAVTP</sequence>
<dbReference type="EMBL" id="JADCSA010000016">
    <property type="protein sequence ID" value="MBE7325808.1"/>
    <property type="molecule type" value="Genomic_DNA"/>
</dbReference>
<dbReference type="Gene3D" id="1.20.120.450">
    <property type="entry name" value="dinb family like domain"/>
    <property type="match status" value="1"/>
</dbReference>
<gene>
    <name evidence="3" type="ORF">IEQ44_14240</name>
</gene>
<evidence type="ECO:0000313" key="4">
    <source>
        <dbReference type="Proteomes" id="UP000756387"/>
    </source>
</evidence>
<dbReference type="NCBIfam" id="TIGR03083">
    <property type="entry name" value="maleylpyruvate isomerase family mycothiol-dependent enzyme"/>
    <property type="match status" value="1"/>
</dbReference>
<dbReference type="Pfam" id="PF07398">
    <property type="entry name" value="MDMPI_C"/>
    <property type="match status" value="1"/>
</dbReference>
<dbReference type="Pfam" id="PF11716">
    <property type="entry name" value="MDMPI_N"/>
    <property type="match status" value="1"/>
</dbReference>
<accession>A0ABR9RW37</accession>
<dbReference type="InterPro" id="IPR017517">
    <property type="entry name" value="Maleyloyr_isom"/>
</dbReference>
<dbReference type="InterPro" id="IPR034660">
    <property type="entry name" value="DinB/YfiT-like"/>
</dbReference>
<protein>
    <submittedName>
        <fullName evidence="3">Maleylpyruvate isomerase family mycothiol-dependent enzyme</fullName>
    </submittedName>
</protein>
<dbReference type="RefSeq" id="WP_193639135.1">
    <property type="nucleotide sequence ID" value="NZ_JADCSA010000016.1"/>
</dbReference>
<evidence type="ECO:0000259" key="1">
    <source>
        <dbReference type="Pfam" id="PF07398"/>
    </source>
</evidence>
<reference evidence="3 4" key="1">
    <citation type="submission" date="2020-10" db="EMBL/GenBank/DDBJ databases">
        <title>Nocardioides sp. isolated from sludge.</title>
        <authorList>
            <person name="Zhang X."/>
        </authorList>
    </citation>
    <scope>NUCLEOTIDE SEQUENCE [LARGE SCALE GENOMIC DNA]</scope>
    <source>
        <strain evidence="3 4">Y6</strain>
    </source>
</reference>
<feature type="domain" description="Mycothiol-dependent maleylpyruvate isomerase metal-binding" evidence="2">
    <location>
        <begin position="13"/>
        <end position="151"/>
    </location>
</feature>
<name>A0ABR9RW37_9ACTN</name>
<comment type="caution">
    <text evidence="3">The sequence shown here is derived from an EMBL/GenBank/DDBJ whole genome shotgun (WGS) entry which is preliminary data.</text>
</comment>
<keyword evidence="3" id="KW-0413">Isomerase</keyword>
<feature type="domain" description="MDMPI C-terminal" evidence="1">
    <location>
        <begin position="167"/>
        <end position="258"/>
    </location>
</feature>